<dbReference type="AlphaFoldDB" id="A0A8C1SG58"/>
<reference evidence="4" key="1">
    <citation type="submission" date="2025-08" db="UniProtKB">
        <authorList>
            <consortium name="Ensembl"/>
        </authorList>
    </citation>
    <scope>IDENTIFICATION</scope>
</reference>
<keyword evidence="3" id="KW-0560">Oxidoreductase</keyword>
<name>A0A8C1SG58_CYPCA</name>
<dbReference type="InterPro" id="IPR008826">
    <property type="entry name" value="Se-bd"/>
</dbReference>
<keyword evidence="3" id="KW-0007">Acetylation</keyword>
<comment type="similarity">
    <text evidence="1 3">Belongs to the selenium-binding protein family.</text>
</comment>
<dbReference type="GO" id="GO:0008430">
    <property type="term" value="F:selenium binding"/>
    <property type="evidence" value="ECO:0007669"/>
    <property type="project" value="UniProtKB-UniRule"/>
</dbReference>
<evidence type="ECO:0000313" key="4">
    <source>
        <dbReference type="Ensembl" id="ENSCCRP00015007498.1"/>
    </source>
</evidence>
<dbReference type="EC" id="1.8.3.4" evidence="3"/>
<accession>A0A8C1SG58</accession>
<dbReference type="Ensembl" id="ENSCCRT00015007810.1">
    <property type="protein sequence ID" value="ENSCCRP00015007498.1"/>
    <property type="gene ID" value="ENSCCRG00015003641.1"/>
</dbReference>
<dbReference type="GO" id="GO:0005634">
    <property type="term" value="C:nucleus"/>
    <property type="evidence" value="ECO:0007669"/>
    <property type="project" value="UniProtKB-SubCell"/>
</dbReference>
<proteinExistence type="inferred from homology"/>
<comment type="subcellular location">
    <subcellularLocation>
        <location evidence="3">Nucleus</location>
    </subcellularLocation>
    <subcellularLocation>
        <location evidence="3">Cytoplasm</location>
        <location evidence="3">Cytosol</location>
    </subcellularLocation>
    <subcellularLocation>
        <location evidence="3">Membrane</location>
        <topology evidence="3">Peripheral membrane protein</topology>
    </subcellularLocation>
    <text evidence="3">May associate with Golgi membrane. May associate with the membrane of autophagosomes.</text>
</comment>
<keyword evidence="3" id="KW-0963">Cytoplasm</keyword>
<sequence length="442" mass="49224">ASTCSRCGPGYKTPLDAMKGPREEIVYLPCIYRNTDIQKPDYLATVDVNPQSPNFCKVIHRLPMPNLKDELHHSGWNACSSCYDDPSKRRNRLILPSLMSSRIYVVDVGTDPRAPRLHKIVEPIDLFWKCGLANPHTSHCLGSGQIMISTMGDPSGNGKGGFVLLDGETFEVIGNWEQPGEAAPFGYDFWYQPRHNVMISTEWGAPKALGNGFNPADVRAGHYGQRLHVWDWTTHKRIQILDLGEEGAIPLEIRFLHNPAAAEGFVGCALQSTVFRFYKTPKGNWAAEKVIHIPSKKVKGWALPEMPGELIFMKCTFKVFLAGSILKDGPVKVLEDKELDSQPAPRIIKGKRVQGGPQMLQLSLDGKRLYVTTSLYSAWDKQFYPDLVKEGSVMMQIDVDTDKGGLKLNENFLVDFGAEPDGPALAHELRYPGGDCTSDIWL</sequence>
<evidence type="ECO:0000313" key="5">
    <source>
        <dbReference type="Proteomes" id="UP000694700"/>
    </source>
</evidence>
<dbReference type="GO" id="GO:0018549">
    <property type="term" value="F:methanethiol oxidase activity"/>
    <property type="evidence" value="ECO:0007669"/>
    <property type="project" value="UniProtKB-UniRule"/>
</dbReference>
<dbReference type="PANTHER" id="PTHR23300:SF0">
    <property type="entry name" value="METHANETHIOL OXIDASE"/>
    <property type="match status" value="1"/>
</dbReference>
<keyword evidence="3" id="KW-0813">Transport</keyword>
<evidence type="ECO:0000256" key="3">
    <source>
        <dbReference type="RuleBase" id="RU369071"/>
    </source>
</evidence>
<organism evidence="4 5">
    <name type="scientific">Cyprinus carpio</name>
    <name type="common">Common carp</name>
    <dbReference type="NCBI Taxonomy" id="7962"/>
    <lineage>
        <taxon>Eukaryota</taxon>
        <taxon>Metazoa</taxon>
        <taxon>Chordata</taxon>
        <taxon>Craniata</taxon>
        <taxon>Vertebrata</taxon>
        <taxon>Euteleostomi</taxon>
        <taxon>Actinopterygii</taxon>
        <taxon>Neopterygii</taxon>
        <taxon>Teleostei</taxon>
        <taxon>Ostariophysi</taxon>
        <taxon>Cypriniformes</taxon>
        <taxon>Cyprinidae</taxon>
        <taxon>Cyprininae</taxon>
        <taxon>Cyprinus</taxon>
    </lineage>
</organism>
<dbReference type="Proteomes" id="UP000694700">
    <property type="component" value="Unplaced"/>
</dbReference>
<keyword evidence="2 3" id="KW-0711">Selenium</keyword>
<comment type="catalytic activity">
    <reaction evidence="3">
        <text>methanethiol + O2 + H2O = hydrogen sulfide + formaldehyde + H2O2 + H(+)</text>
        <dbReference type="Rhea" id="RHEA:11812"/>
        <dbReference type="ChEBI" id="CHEBI:15377"/>
        <dbReference type="ChEBI" id="CHEBI:15378"/>
        <dbReference type="ChEBI" id="CHEBI:15379"/>
        <dbReference type="ChEBI" id="CHEBI:16007"/>
        <dbReference type="ChEBI" id="CHEBI:16240"/>
        <dbReference type="ChEBI" id="CHEBI:16842"/>
        <dbReference type="ChEBI" id="CHEBI:29919"/>
        <dbReference type="EC" id="1.8.3.4"/>
    </reaction>
</comment>
<dbReference type="GO" id="GO:0005829">
    <property type="term" value="C:cytosol"/>
    <property type="evidence" value="ECO:0007669"/>
    <property type="project" value="UniProtKB-SubCell"/>
</dbReference>
<dbReference type="PANTHER" id="PTHR23300">
    <property type="entry name" value="METHANETHIOL OXIDASE"/>
    <property type="match status" value="1"/>
</dbReference>
<dbReference type="Pfam" id="PF05694">
    <property type="entry name" value="SBP56"/>
    <property type="match status" value="2"/>
</dbReference>
<evidence type="ECO:0000256" key="1">
    <source>
        <dbReference type="ARBA" id="ARBA00005606"/>
    </source>
</evidence>
<dbReference type="GO" id="GO:0015031">
    <property type="term" value="P:protein transport"/>
    <property type="evidence" value="ECO:0007669"/>
    <property type="project" value="UniProtKB-UniRule"/>
</dbReference>
<dbReference type="SUPFAM" id="SSF75011">
    <property type="entry name" value="3-carboxy-cis,cis-mucoante lactonizing enzyme"/>
    <property type="match status" value="1"/>
</dbReference>
<keyword evidence="3" id="KW-0539">Nucleus</keyword>
<protein>
    <recommendedName>
        <fullName evidence="3">Methanethiol oxidase</fullName>
        <shortName evidence="3">MTO</shortName>
        <ecNumber evidence="3">1.8.3.4</ecNumber>
    </recommendedName>
    <alternativeName>
        <fullName evidence="3">Selenium-binding protein 1</fullName>
    </alternativeName>
</protein>
<keyword evidence="3" id="KW-0472">Membrane</keyword>
<keyword evidence="3" id="KW-0653">Protein transport</keyword>
<comment type="pathway">
    <text evidence="3">Organosulfur degradation.</text>
</comment>
<comment type="function">
    <text evidence="3">Catalyzes the oxidation of methanethiol, an organosulfur compound known to be produced in substantial amounts by gut bacteria. Selenium-binding protein which may be involved in the sensing of reactive xenobiotics in the cytoplasm. May be involved in intra-Golgi protein transport.</text>
</comment>
<evidence type="ECO:0000256" key="2">
    <source>
        <dbReference type="ARBA" id="ARBA00023266"/>
    </source>
</evidence>
<dbReference type="GO" id="GO:0016020">
    <property type="term" value="C:membrane"/>
    <property type="evidence" value="ECO:0007669"/>
    <property type="project" value="UniProtKB-SubCell"/>
</dbReference>